<feature type="non-terminal residue" evidence="2">
    <location>
        <position position="67"/>
    </location>
</feature>
<dbReference type="AlphaFoldDB" id="A0A9N9N6J5"/>
<feature type="region of interest" description="Disordered" evidence="1">
    <location>
        <begin position="32"/>
        <end position="67"/>
    </location>
</feature>
<gene>
    <name evidence="2" type="ORF">FMOSSE_LOCUS14107</name>
</gene>
<protein>
    <submittedName>
        <fullName evidence="2">15036_t:CDS:1</fullName>
    </submittedName>
</protein>
<evidence type="ECO:0000313" key="2">
    <source>
        <dbReference type="EMBL" id="CAG8707449.1"/>
    </source>
</evidence>
<dbReference type="Proteomes" id="UP000789375">
    <property type="component" value="Unassembled WGS sequence"/>
</dbReference>
<name>A0A9N9N6J5_FUNMO</name>
<feature type="compositionally biased region" description="Acidic residues" evidence="1">
    <location>
        <begin position="32"/>
        <end position="44"/>
    </location>
</feature>
<evidence type="ECO:0000256" key="1">
    <source>
        <dbReference type="SAM" id="MobiDB-lite"/>
    </source>
</evidence>
<keyword evidence="3" id="KW-1185">Reference proteome</keyword>
<sequence>MEADNDISDTEVNSFGEEDDLIISRFLNLDEDSLEEDSAEEEDNQNLVEKEKETDIEWDPIAAADDI</sequence>
<organism evidence="2 3">
    <name type="scientific">Funneliformis mosseae</name>
    <name type="common">Endomycorrhizal fungus</name>
    <name type="synonym">Glomus mosseae</name>
    <dbReference type="NCBI Taxonomy" id="27381"/>
    <lineage>
        <taxon>Eukaryota</taxon>
        <taxon>Fungi</taxon>
        <taxon>Fungi incertae sedis</taxon>
        <taxon>Mucoromycota</taxon>
        <taxon>Glomeromycotina</taxon>
        <taxon>Glomeromycetes</taxon>
        <taxon>Glomerales</taxon>
        <taxon>Glomeraceae</taxon>
        <taxon>Funneliformis</taxon>
    </lineage>
</organism>
<dbReference type="EMBL" id="CAJVPP010009873">
    <property type="protein sequence ID" value="CAG8707449.1"/>
    <property type="molecule type" value="Genomic_DNA"/>
</dbReference>
<reference evidence="2" key="1">
    <citation type="submission" date="2021-06" db="EMBL/GenBank/DDBJ databases">
        <authorList>
            <person name="Kallberg Y."/>
            <person name="Tangrot J."/>
            <person name="Rosling A."/>
        </authorList>
    </citation>
    <scope>NUCLEOTIDE SEQUENCE</scope>
    <source>
        <strain evidence="2">87-6 pot B 2015</strain>
    </source>
</reference>
<proteinExistence type="predicted"/>
<evidence type="ECO:0000313" key="3">
    <source>
        <dbReference type="Proteomes" id="UP000789375"/>
    </source>
</evidence>
<comment type="caution">
    <text evidence="2">The sequence shown here is derived from an EMBL/GenBank/DDBJ whole genome shotgun (WGS) entry which is preliminary data.</text>
</comment>
<accession>A0A9N9N6J5</accession>